<sequence length="136" mass="14791">MSTVPEPDEATRTWWDATRDRRLVVQTCGSCGHAQHPPRTLCTGCGRTDALGHHDSAGTGLVDACTVVMRAPDAEHEAPYVVARIRLPEGVVLLSNVVTDDPQAVRIGDPVTVSWRPLDDGRALPIFRPAFTPQEK</sequence>
<dbReference type="EMBL" id="JBHSMD010000002">
    <property type="protein sequence ID" value="MFC5493408.1"/>
    <property type="molecule type" value="Genomic_DNA"/>
</dbReference>
<dbReference type="SUPFAM" id="SSF50249">
    <property type="entry name" value="Nucleic acid-binding proteins"/>
    <property type="match status" value="1"/>
</dbReference>
<dbReference type="InterPro" id="IPR052513">
    <property type="entry name" value="Thioester_dehydratase-like"/>
</dbReference>
<organism evidence="3 4">
    <name type="scientific">Nocardioides caricicola</name>
    <dbReference type="NCBI Taxonomy" id="634770"/>
    <lineage>
        <taxon>Bacteria</taxon>
        <taxon>Bacillati</taxon>
        <taxon>Actinomycetota</taxon>
        <taxon>Actinomycetes</taxon>
        <taxon>Propionibacteriales</taxon>
        <taxon>Nocardioidaceae</taxon>
        <taxon>Nocardioides</taxon>
    </lineage>
</organism>
<reference evidence="4" key="1">
    <citation type="journal article" date="2019" name="Int. J. Syst. Evol. Microbiol.">
        <title>The Global Catalogue of Microorganisms (GCM) 10K type strain sequencing project: providing services to taxonomists for standard genome sequencing and annotation.</title>
        <authorList>
            <consortium name="The Broad Institute Genomics Platform"/>
            <consortium name="The Broad Institute Genome Sequencing Center for Infectious Disease"/>
            <person name="Wu L."/>
            <person name="Ma J."/>
        </authorList>
    </citation>
    <scope>NUCLEOTIDE SEQUENCE [LARGE SCALE GENOMIC DNA]</scope>
    <source>
        <strain evidence="4">KACC 13778</strain>
    </source>
</reference>
<dbReference type="Proteomes" id="UP001595956">
    <property type="component" value="Unassembled WGS sequence"/>
</dbReference>
<evidence type="ECO:0000313" key="3">
    <source>
        <dbReference type="EMBL" id="MFC5493408.1"/>
    </source>
</evidence>
<dbReference type="Pfam" id="PF12172">
    <property type="entry name" value="zf-ChsH2"/>
    <property type="match status" value="1"/>
</dbReference>
<protein>
    <submittedName>
        <fullName evidence="3">Zn-ribbon domain-containing OB-fold protein</fullName>
    </submittedName>
</protein>
<comment type="caution">
    <text evidence="3">The sequence shown here is derived from an EMBL/GenBank/DDBJ whole genome shotgun (WGS) entry which is preliminary data.</text>
</comment>
<dbReference type="RefSeq" id="WP_345172501.1">
    <property type="nucleotide sequence ID" value="NZ_BAABFQ010000003.1"/>
</dbReference>
<dbReference type="PANTHER" id="PTHR34075">
    <property type="entry name" value="BLR3430 PROTEIN"/>
    <property type="match status" value="1"/>
</dbReference>
<feature type="domain" description="ChsH2 C-terminal OB-fold" evidence="1">
    <location>
        <begin position="55"/>
        <end position="116"/>
    </location>
</feature>
<gene>
    <name evidence="3" type="ORF">ACFPKY_09860</name>
</gene>
<dbReference type="InterPro" id="IPR002878">
    <property type="entry name" value="ChsH2_C"/>
</dbReference>
<evidence type="ECO:0000259" key="2">
    <source>
        <dbReference type="Pfam" id="PF12172"/>
    </source>
</evidence>
<keyword evidence="4" id="KW-1185">Reference proteome</keyword>
<dbReference type="InterPro" id="IPR022002">
    <property type="entry name" value="ChsH2_Znr"/>
</dbReference>
<accession>A0ABW0N197</accession>
<dbReference type="Gene3D" id="6.10.30.10">
    <property type="match status" value="1"/>
</dbReference>
<dbReference type="InterPro" id="IPR012340">
    <property type="entry name" value="NA-bd_OB-fold"/>
</dbReference>
<evidence type="ECO:0000259" key="1">
    <source>
        <dbReference type="Pfam" id="PF01796"/>
    </source>
</evidence>
<feature type="domain" description="ChsH2 rubredoxin-like zinc ribbon" evidence="2">
    <location>
        <begin position="15"/>
        <end position="49"/>
    </location>
</feature>
<dbReference type="Pfam" id="PF01796">
    <property type="entry name" value="OB_ChsH2_C"/>
    <property type="match status" value="1"/>
</dbReference>
<name>A0ABW0N197_9ACTN</name>
<proteinExistence type="predicted"/>
<dbReference type="PANTHER" id="PTHR34075:SF5">
    <property type="entry name" value="BLR3430 PROTEIN"/>
    <property type="match status" value="1"/>
</dbReference>
<evidence type="ECO:0000313" key="4">
    <source>
        <dbReference type="Proteomes" id="UP001595956"/>
    </source>
</evidence>